<dbReference type="HAMAP" id="MF_00301">
    <property type="entry name" value="Homoser_kinase_2"/>
    <property type="match status" value="1"/>
</dbReference>
<accession>A0A1W6SN36</accession>
<comment type="catalytic activity">
    <reaction evidence="8">
        <text>L-homoserine + ATP = O-phospho-L-homoserine + ADP + H(+)</text>
        <dbReference type="Rhea" id="RHEA:13985"/>
        <dbReference type="ChEBI" id="CHEBI:15378"/>
        <dbReference type="ChEBI" id="CHEBI:30616"/>
        <dbReference type="ChEBI" id="CHEBI:57476"/>
        <dbReference type="ChEBI" id="CHEBI:57590"/>
        <dbReference type="ChEBI" id="CHEBI:456216"/>
        <dbReference type="EC" id="2.7.1.39"/>
    </reaction>
</comment>
<dbReference type="SUPFAM" id="SSF56112">
    <property type="entry name" value="Protein kinase-like (PK-like)"/>
    <property type="match status" value="1"/>
</dbReference>
<dbReference type="Gene3D" id="3.90.1200.10">
    <property type="match status" value="1"/>
</dbReference>
<keyword evidence="2 8" id="KW-0808">Transferase</keyword>
<dbReference type="eggNOG" id="COG2334">
    <property type="taxonomic scope" value="Bacteria"/>
</dbReference>
<dbReference type="NCBIfam" id="NF003558">
    <property type="entry name" value="PRK05231.1"/>
    <property type="match status" value="1"/>
</dbReference>
<evidence type="ECO:0000256" key="9">
    <source>
        <dbReference type="NCBIfam" id="TIGR00938"/>
    </source>
</evidence>
<evidence type="ECO:0000259" key="10">
    <source>
        <dbReference type="Pfam" id="PF01636"/>
    </source>
</evidence>
<evidence type="ECO:0000256" key="4">
    <source>
        <dbReference type="ARBA" id="ARBA00022741"/>
    </source>
</evidence>
<dbReference type="OrthoDB" id="9777460at2"/>
<name>A0A1W6SN36_9PROT</name>
<evidence type="ECO:0000256" key="1">
    <source>
        <dbReference type="ARBA" id="ARBA00022605"/>
    </source>
</evidence>
<dbReference type="CDD" id="cd05153">
    <property type="entry name" value="HomoserineK_II"/>
    <property type="match status" value="1"/>
</dbReference>
<dbReference type="AlphaFoldDB" id="A0A1W6SN36"/>
<dbReference type="InterPro" id="IPR002575">
    <property type="entry name" value="Aminoglycoside_PTrfase"/>
</dbReference>
<dbReference type="RefSeq" id="WP_004174558.1">
    <property type="nucleotide sequence ID" value="NZ_CP021106.3"/>
</dbReference>
<evidence type="ECO:0000256" key="8">
    <source>
        <dbReference type="HAMAP-Rule" id="MF_00301"/>
    </source>
</evidence>
<evidence type="ECO:0000313" key="12">
    <source>
        <dbReference type="Proteomes" id="UP000012179"/>
    </source>
</evidence>
<dbReference type="GO" id="GO:0009088">
    <property type="term" value="P:threonine biosynthetic process"/>
    <property type="evidence" value="ECO:0007669"/>
    <property type="project" value="UniProtKB-UniRule"/>
</dbReference>
<dbReference type="PANTHER" id="PTHR21064:SF6">
    <property type="entry name" value="AMINOGLYCOSIDE PHOSPHOTRANSFERASE DOMAIN-CONTAINING PROTEIN"/>
    <property type="match status" value="1"/>
</dbReference>
<keyword evidence="5 8" id="KW-0418">Kinase</keyword>
<keyword evidence="1 8" id="KW-0028">Amino-acid biosynthesis</keyword>
<keyword evidence="4 8" id="KW-0547">Nucleotide-binding</keyword>
<gene>
    <name evidence="8" type="primary">thrB</name>
    <name evidence="11" type="ORF">EBAPG3_004970</name>
</gene>
<protein>
    <recommendedName>
        <fullName evidence="8 9">Homoserine kinase</fullName>
        <shortName evidence="8">HK</shortName>
        <shortName evidence="8">HSK</shortName>
        <ecNumber evidence="8 9">2.7.1.39</ecNumber>
    </recommendedName>
</protein>
<dbReference type="InterPro" id="IPR050249">
    <property type="entry name" value="Pseudomonas-type_ThrB"/>
</dbReference>
<dbReference type="InterPro" id="IPR005280">
    <property type="entry name" value="Homoserine_kinase_II"/>
</dbReference>
<dbReference type="Gene3D" id="3.30.200.20">
    <property type="entry name" value="Phosphorylase Kinase, domain 1"/>
    <property type="match status" value="1"/>
</dbReference>
<evidence type="ECO:0000256" key="2">
    <source>
        <dbReference type="ARBA" id="ARBA00022679"/>
    </source>
</evidence>
<organism evidence="11 12">
    <name type="scientific">Nitrosospira lacus</name>
    <dbReference type="NCBI Taxonomy" id="1288494"/>
    <lineage>
        <taxon>Bacteria</taxon>
        <taxon>Pseudomonadati</taxon>
        <taxon>Pseudomonadota</taxon>
        <taxon>Betaproteobacteria</taxon>
        <taxon>Nitrosomonadales</taxon>
        <taxon>Nitrosomonadaceae</taxon>
        <taxon>Nitrosospira</taxon>
    </lineage>
</organism>
<dbReference type="EC" id="2.7.1.39" evidence="8 9"/>
<dbReference type="Pfam" id="PF01636">
    <property type="entry name" value="APH"/>
    <property type="match status" value="1"/>
</dbReference>
<keyword evidence="12" id="KW-1185">Reference proteome</keyword>
<evidence type="ECO:0000256" key="5">
    <source>
        <dbReference type="ARBA" id="ARBA00022777"/>
    </source>
</evidence>
<dbReference type="GO" id="GO:0005524">
    <property type="term" value="F:ATP binding"/>
    <property type="evidence" value="ECO:0007669"/>
    <property type="project" value="UniProtKB-KW"/>
</dbReference>
<dbReference type="UniPathway" id="UPA00050">
    <property type="reaction ID" value="UER00064"/>
</dbReference>
<reference evidence="11 12" key="1">
    <citation type="journal article" date="2015" name="Int. J. Syst. Evol. Microbiol.">
        <title>Nitrosospira lacus sp. nov., a psychrotolerant, ammonia-oxidizing bacterium from sandy lake sediment.</title>
        <authorList>
            <person name="Urakawa H."/>
            <person name="Garcia J.C."/>
            <person name="Nielsen J.L."/>
            <person name="Le V.Q."/>
            <person name="Kozlowski J.A."/>
            <person name="Stein L.Y."/>
            <person name="Lim C.K."/>
            <person name="Pommerening-Roser A."/>
            <person name="Martens-Habbena W."/>
            <person name="Stahl D.A."/>
            <person name="Klotz M.G."/>
        </authorList>
    </citation>
    <scope>NUCLEOTIDE SEQUENCE [LARGE SCALE GENOMIC DNA]</scope>
    <source>
        <strain evidence="11 12">APG3</strain>
    </source>
</reference>
<evidence type="ECO:0000256" key="6">
    <source>
        <dbReference type="ARBA" id="ARBA00022840"/>
    </source>
</evidence>
<dbReference type="PANTHER" id="PTHR21064">
    <property type="entry name" value="AMINOGLYCOSIDE PHOSPHOTRANSFERASE DOMAIN-CONTAINING PROTEIN-RELATED"/>
    <property type="match status" value="1"/>
</dbReference>
<dbReference type="Proteomes" id="UP000012179">
    <property type="component" value="Chromosome"/>
</dbReference>
<feature type="domain" description="Aminoglycoside phosphotransferase" evidence="10">
    <location>
        <begin position="27"/>
        <end position="253"/>
    </location>
</feature>
<evidence type="ECO:0000256" key="3">
    <source>
        <dbReference type="ARBA" id="ARBA00022697"/>
    </source>
</evidence>
<dbReference type="KEGG" id="nlc:EBAPG3_004970"/>
<dbReference type="GO" id="GO:0004413">
    <property type="term" value="F:homoserine kinase activity"/>
    <property type="evidence" value="ECO:0007669"/>
    <property type="project" value="UniProtKB-UniRule"/>
</dbReference>
<dbReference type="EMBL" id="CP021106">
    <property type="protein sequence ID" value="ARO87172.1"/>
    <property type="molecule type" value="Genomic_DNA"/>
</dbReference>
<comment type="pathway">
    <text evidence="8">Amino-acid biosynthesis; L-threonine biosynthesis; L-threonine from L-aspartate: step 4/5.</text>
</comment>
<keyword evidence="3 8" id="KW-0791">Threonine biosynthesis</keyword>
<sequence length="316" mass="35565">MSVFTTVTQQQLSAWLKNYPLGTLTNLQGISSGIENTNYFVTTSQGRYVLTLFEKLTSSDLPYYLNLMAYLSQRGIPCPCPVANLDHGFLGELNHKPASIVTCLPGKSQEHPTLAHCAEVGALLANMHLCGLSYPEKMENPRGPEWCKATAPSVIPFLTAEEITILEKELHFQSLYHFDDLPCGVIHADLFRDNVLFTGDTIGGVIDFYFACNDVLLYDIAITANDWCLREDSELDVKRALSLLEAYHRIRPLTAIERGAWPIMLRAGALRFWLSRLHDYHLPRMGELTHAKNPAHFMRILKNHAASHARLAQVWV</sequence>
<evidence type="ECO:0000256" key="7">
    <source>
        <dbReference type="ARBA" id="ARBA00038240"/>
    </source>
</evidence>
<proteinExistence type="inferred from homology"/>
<keyword evidence="6 8" id="KW-0067">ATP-binding</keyword>
<evidence type="ECO:0000313" key="11">
    <source>
        <dbReference type="EMBL" id="ARO87172.1"/>
    </source>
</evidence>
<comment type="similarity">
    <text evidence="7 8">Belongs to the pseudomonas-type ThrB family.</text>
</comment>
<dbReference type="NCBIfam" id="TIGR00938">
    <property type="entry name" value="thrB_alt"/>
    <property type="match status" value="1"/>
</dbReference>
<dbReference type="InterPro" id="IPR011009">
    <property type="entry name" value="Kinase-like_dom_sf"/>
</dbReference>